<protein>
    <recommendedName>
        <fullName evidence="3">Phage gp6-like head-tail connector protein</fullName>
    </recommendedName>
</protein>
<sequence length="193" mass="19801">MTFESGGPGDVSLGPEDRAAALGEVKAVLRVVSDDEDALVVAFVEAALGLAERFTGQVLIAREMRAVLAAQAAWQCVGAGPVRAITSVEAIGAIENGDGAVVLGSAAYAVDIDAGGEGWVRSIDAGAAKRIAVTFVAGAAADWAGVPGPLRQGVVLLAAHLFTARDERDAPPAAVTALWRPFRRLALARRVYA</sequence>
<name>A0ABT9A1P1_9SPHN</name>
<keyword evidence="2" id="KW-1185">Reference proteome</keyword>
<reference evidence="1" key="1">
    <citation type="submission" date="2023-07" db="EMBL/GenBank/DDBJ databases">
        <authorList>
            <person name="Kim M.K."/>
        </authorList>
    </citation>
    <scope>NUCLEOTIDE SEQUENCE</scope>
    <source>
        <strain evidence="1">CA1-15</strain>
    </source>
</reference>
<organism evidence="1 2">
    <name type="scientific">Sphingomonas immobilis</name>
    <dbReference type="NCBI Taxonomy" id="3063997"/>
    <lineage>
        <taxon>Bacteria</taxon>
        <taxon>Pseudomonadati</taxon>
        <taxon>Pseudomonadota</taxon>
        <taxon>Alphaproteobacteria</taxon>
        <taxon>Sphingomonadales</taxon>
        <taxon>Sphingomonadaceae</taxon>
        <taxon>Sphingomonas</taxon>
    </lineage>
</organism>
<dbReference type="EMBL" id="JAUQSZ010000011">
    <property type="protein sequence ID" value="MDO7843743.1"/>
    <property type="molecule type" value="Genomic_DNA"/>
</dbReference>
<evidence type="ECO:0000313" key="2">
    <source>
        <dbReference type="Proteomes" id="UP001176468"/>
    </source>
</evidence>
<evidence type="ECO:0000313" key="1">
    <source>
        <dbReference type="EMBL" id="MDO7843743.1"/>
    </source>
</evidence>
<comment type="caution">
    <text evidence="1">The sequence shown here is derived from an EMBL/GenBank/DDBJ whole genome shotgun (WGS) entry which is preliminary data.</text>
</comment>
<dbReference type="CDD" id="cd08054">
    <property type="entry name" value="gp6"/>
    <property type="match status" value="1"/>
</dbReference>
<accession>A0ABT9A1P1</accession>
<dbReference type="Gene3D" id="1.10.3230.30">
    <property type="entry name" value="Phage gp6-like head-tail connector protein"/>
    <property type="match status" value="1"/>
</dbReference>
<dbReference type="NCBIfam" id="TIGR02215">
    <property type="entry name" value="phage_chp_gp8"/>
    <property type="match status" value="1"/>
</dbReference>
<dbReference type="Proteomes" id="UP001176468">
    <property type="component" value="Unassembled WGS sequence"/>
</dbReference>
<dbReference type="RefSeq" id="WP_304562204.1">
    <property type="nucleotide sequence ID" value="NZ_JAUQSZ010000011.1"/>
</dbReference>
<gene>
    <name evidence="1" type="ORF">Q5H94_15530</name>
</gene>
<dbReference type="InterPro" id="IPR011738">
    <property type="entry name" value="Phage_CHP"/>
</dbReference>
<evidence type="ECO:0008006" key="3">
    <source>
        <dbReference type="Google" id="ProtNLM"/>
    </source>
</evidence>
<proteinExistence type="predicted"/>